<organism evidence="2 3">
    <name type="scientific">Larkinella arboricola</name>
    <dbReference type="NCBI Taxonomy" id="643671"/>
    <lineage>
        <taxon>Bacteria</taxon>
        <taxon>Pseudomonadati</taxon>
        <taxon>Bacteroidota</taxon>
        <taxon>Cytophagia</taxon>
        <taxon>Cytophagales</taxon>
        <taxon>Spirosomataceae</taxon>
        <taxon>Larkinella</taxon>
    </lineage>
</organism>
<protein>
    <submittedName>
        <fullName evidence="2">WG repeat protein</fullName>
    </submittedName>
</protein>
<keyword evidence="3" id="KW-1185">Reference proteome</keyword>
<dbReference type="Pfam" id="PF14903">
    <property type="entry name" value="WG_beta_rep"/>
    <property type="match status" value="1"/>
</dbReference>
<name>A0A327X7Q4_LARAB</name>
<evidence type="ECO:0000313" key="2">
    <source>
        <dbReference type="EMBL" id="RAK03015.1"/>
    </source>
</evidence>
<sequence>MPAIGQIKNYEDSLTFRNFSKSKEAILSSIDTLKMIYTVRQRIQEVFGHYDRHVPAEVIKGLFLVIPNDETTLTQEIMGYLLEHNYEALKTPEGQSLRERLISTDWRQKEEKNWVPEPQPLPMTADVSAHPVAIPLGQSNKVLITLVILFVSVLLWLWKGKLSEIDKGTQSDSSESLPSAAGAVVPGNEVTTQSNAALVQRQRAGSPTSPSSVAETNTVTIPVPKTDKPVEMPLSDKPLEASLVMPYDAVDDRVGDFGLRAARKGNKWGYVDPKDQWHIDPVYDDVTPFRNGKAIVMLDGQQISIDRDGVRIREEE</sequence>
<feature type="region of interest" description="Disordered" evidence="1">
    <location>
        <begin position="167"/>
        <end position="187"/>
    </location>
</feature>
<reference evidence="2 3" key="1">
    <citation type="submission" date="2018-06" db="EMBL/GenBank/DDBJ databases">
        <title>Genomic Encyclopedia of Archaeal and Bacterial Type Strains, Phase II (KMG-II): from individual species to whole genera.</title>
        <authorList>
            <person name="Goeker M."/>
        </authorList>
    </citation>
    <scope>NUCLEOTIDE SEQUENCE [LARGE SCALE GENOMIC DNA]</scope>
    <source>
        <strain evidence="2 3">DSM 21851</strain>
    </source>
</reference>
<proteinExistence type="predicted"/>
<evidence type="ECO:0000313" key="3">
    <source>
        <dbReference type="Proteomes" id="UP000248790"/>
    </source>
</evidence>
<evidence type="ECO:0000256" key="1">
    <source>
        <dbReference type="SAM" id="MobiDB-lite"/>
    </source>
</evidence>
<feature type="region of interest" description="Disordered" evidence="1">
    <location>
        <begin position="199"/>
        <end position="218"/>
    </location>
</feature>
<dbReference type="EMBL" id="QLMC01000001">
    <property type="protein sequence ID" value="RAK03015.1"/>
    <property type="molecule type" value="Genomic_DNA"/>
</dbReference>
<comment type="caution">
    <text evidence="2">The sequence shown here is derived from an EMBL/GenBank/DDBJ whole genome shotgun (WGS) entry which is preliminary data.</text>
</comment>
<dbReference type="Proteomes" id="UP000248790">
    <property type="component" value="Unassembled WGS sequence"/>
</dbReference>
<dbReference type="AlphaFoldDB" id="A0A327X7Q4"/>
<gene>
    <name evidence="2" type="ORF">LX87_01137</name>
</gene>
<accession>A0A327X7Q4</accession>
<dbReference type="InterPro" id="IPR032774">
    <property type="entry name" value="WG_beta_rep"/>
</dbReference>